<evidence type="ECO:0000313" key="10">
    <source>
        <dbReference type="Proteomes" id="UP001140949"/>
    </source>
</evidence>
<dbReference type="InterPro" id="IPR050626">
    <property type="entry name" value="Peptidase_M16"/>
</dbReference>
<feature type="region of interest" description="Disordered" evidence="7">
    <location>
        <begin position="34"/>
        <end position="134"/>
    </location>
</feature>
<keyword evidence="6" id="KW-0482">Metalloprotease</keyword>
<feature type="compositionally biased region" description="Acidic residues" evidence="7">
    <location>
        <begin position="51"/>
        <end position="87"/>
    </location>
</feature>
<name>A0AAX6FXH1_IRIPA</name>
<dbReference type="Pfam" id="PF00675">
    <property type="entry name" value="Peptidase_M16"/>
    <property type="match status" value="1"/>
</dbReference>
<evidence type="ECO:0000259" key="8">
    <source>
        <dbReference type="Pfam" id="PF00675"/>
    </source>
</evidence>
<dbReference type="Gene3D" id="3.30.830.10">
    <property type="entry name" value="Metalloenzyme, LuxS/M16 peptidase-like"/>
    <property type="match status" value="1"/>
</dbReference>
<reference evidence="9" key="1">
    <citation type="journal article" date="2023" name="GigaByte">
        <title>Genome assembly of the bearded iris, Iris pallida Lam.</title>
        <authorList>
            <person name="Bruccoleri R.E."/>
            <person name="Oakeley E.J."/>
            <person name="Faust A.M.E."/>
            <person name="Altorfer M."/>
            <person name="Dessus-Babus S."/>
            <person name="Burckhardt D."/>
            <person name="Oertli M."/>
            <person name="Naumann U."/>
            <person name="Petersen F."/>
            <person name="Wong J."/>
        </authorList>
    </citation>
    <scope>NUCLEOTIDE SEQUENCE</scope>
    <source>
        <strain evidence="9">GSM-AAB239-AS_SAM_17_03QT</strain>
    </source>
</reference>
<dbReference type="EMBL" id="JANAVB010025093">
    <property type="protein sequence ID" value="KAJ6821146.1"/>
    <property type="molecule type" value="Genomic_DNA"/>
</dbReference>
<dbReference type="GO" id="GO:0046872">
    <property type="term" value="F:metal ion binding"/>
    <property type="evidence" value="ECO:0007669"/>
    <property type="project" value="UniProtKB-KW"/>
</dbReference>
<sequence length="134" mass="14713">MGVESKDNVVIKSPADRRSYRLLRLPNGLRALLVHDPEIYPDLTEPSRTQEDEEEEDSEEEAEEEEEEESEGDEGEEEEEEEEEGDGSELKKAKGAQPTKKAAAAMCVGMGSFSDPFNAQGLAHFLGSPSPLSS</sequence>
<protein>
    <submittedName>
        <fullName evidence="9">Nardilysin-like isoform X4</fullName>
    </submittedName>
</protein>
<reference evidence="9" key="2">
    <citation type="submission" date="2023-04" db="EMBL/GenBank/DDBJ databases">
        <authorList>
            <person name="Bruccoleri R.E."/>
            <person name="Oakeley E.J."/>
            <person name="Faust A.-M."/>
            <person name="Dessus-Babus S."/>
            <person name="Altorfer M."/>
            <person name="Burckhardt D."/>
            <person name="Oertli M."/>
            <person name="Naumann U."/>
            <person name="Petersen F."/>
            <person name="Wong J."/>
        </authorList>
    </citation>
    <scope>NUCLEOTIDE SEQUENCE</scope>
    <source>
        <strain evidence="9">GSM-AAB239-AS_SAM_17_03QT</strain>
        <tissue evidence="9">Leaf</tissue>
    </source>
</reference>
<keyword evidence="10" id="KW-1185">Reference proteome</keyword>
<dbReference type="Proteomes" id="UP001140949">
    <property type="component" value="Unassembled WGS sequence"/>
</dbReference>
<dbReference type="InterPro" id="IPR011765">
    <property type="entry name" value="Pept_M16_N"/>
</dbReference>
<dbReference type="PANTHER" id="PTHR43690:SF18">
    <property type="entry name" value="INSULIN-DEGRADING ENZYME-RELATED"/>
    <property type="match status" value="1"/>
</dbReference>
<evidence type="ECO:0000256" key="4">
    <source>
        <dbReference type="ARBA" id="ARBA00022801"/>
    </source>
</evidence>
<keyword evidence="3" id="KW-0479">Metal-binding</keyword>
<keyword evidence="5" id="KW-0862">Zinc</keyword>
<evidence type="ECO:0000256" key="3">
    <source>
        <dbReference type="ARBA" id="ARBA00022723"/>
    </source>
</evidence>
<evidence type="ECO:0000256" key="2">
    <source>
        <dbReference type="ARBA" id="ARBA00022670"/>
    </source>
</evidence>
<gene>
    <name evidence="9" type="ORF">M6B38_393830</name>
</gene>
<proteinExistence type="inferred from homology"/>
<keyword evidence="4" id="KW-0378">Hydrolase</keyword>
<evidence type="ECO:0000313" key="9">
    <source>
        <dbReference type="EMBL" id="KAJ6821146.1"/>
    </source>
</evidence>
<comment type="caution">
    <text evidence="9">The sequence shown here is derived from an EMBL/GenBank/DDBJ whole genome shotgun (WGS) entry which is preliminary data.</text>
</comment>
<accession>A0AAX6FXH1</accession>
<evidence type="ECO:0000256" key="7">
    <source>
        <dbReference type="SAM" id="MobiDB-lite"/>
    </source>
</evidence>
<evidence type="ECO:0000256" key="5">
    <source>
        <dbReference type="ARBA" id="ARBA00022833"/>
    </source>
</evidence>
<dbReference type="GO" id="GO:0005829">
    <property type="term" value="C:cytosol"/>
    <property type="evidence" value="ECO:0007669"/>
    <property type="project" value="TreeGrafter"/>
</dbReference>
<dbReference type="GO" id="GO:0006508">
    <property type="term" value="P:proteolysis"/>
    <property type="evidence" value="ECO:0007669"/>
    <property type="project" value="UniProtKB-KW"/>
</dbReference>
<dbReference type="GO" id="GO:0008237">
    <property type="term" value="F:metallopeptidase activity"/>
    <property type="evidence" value="ECO:0007669"/>
    <property type="project" value="UniProtKB-KW"/>
</dbReference>
<dbReference type="SUPFAM" id="SSF63411">
    <property type="entry name" value="LuxS/MPP-like metallohydrolase"/>
    <property type="match status" value="1"/>
</dbReference>
<dbReference type="InterPro" id="IPR011249">
    <property type="entry name" value="Metalloenz_LuxS/M16"/>
</dbReference>
<dbReference type="AlphaFoldDB" id="A0AAX6FXH1"/>
<comment type="similarity">
    <text evidence="1">Belongs to the peptidase M16 family.</text>
</comment>
<evidence type="ECO:0000256" key="1">
    <source>
        <dbReference type="ARBA" id="ARBA00007261"/>
    </source>
</evidence>
<feature type="domain" description="Peptidase M16 N-terminal" evidence="8">
    <location>
        <begin position="97"/>
        <end position="126"/>
    </location>
</feature>
<keyword evidence="2" id="KW-0645">Protease</keyword>
<organism evidence="9 10">
    <name type="scientific">Iris pallida</name>
    <name type="common">Sweet iris</name>
    <dbReference type="NCBI Taxonomy" id="29817"/>
    <lineage>
        <taxon>Eukaryota</taxon>
        <taxon>Viridiplantae</taxon>
        <taxon>Streptophyta</taxon>
        <taxon>Embryophyta</taxon>
        <taxon>Tracheophyta</taxon>
        <taxon>Spermatophyta</taxon>
        <taxon>Magnoliopsida</taxon>
        <taxon>Liliopsida</taxon>
        <taxon>Asparagales</taxon>
        <taxon>Iridaceae</taxon>
        <taxon>Iridoideae</taxon>
        <taxon>Irideae</taxon>
        <taxon>Iris</taxon>
    </lineage>
</organism>
<dbReference type="PANTHER" id="PTHR43690">
    <property type="entry name" value="NARDILYSIN"/>
    <property type="match status" value="1"/>
</dbReference>
<evidence type="ECO:0000256" key="6">
    <source>
        <dbReference type="ARBA" id="ARBA00023049"/>
    </source>
</evidence>